<dbReference type="Pfam" id="PF02518">
    <property type="entry name" value="HATPase_c"/>
    <property type="match status" value="1"/>
</dbReference>
<dbReference type="GO" id="GO:0000155">
    <property type="term" value="F:phosphorelay sensor kinase activity"/>
    <property type="evidence" value="ECO:0007669"/>
    <property type="project" value="InterPro"/>
</dbReference>
<keyword evidence="6" id="KW-0547">Nucleotide-binding</keyword>
<dbReference type="InterPro" id="IPR050351">
    <property type="entry name" value="BphY/WalK/GraS-like"/>
</dbReference>
<evidence type="ECO:0000256" key="9">
    <source>
        <dbReference type="ARBA" id="ARBA00023012"/>
    </source>
</evidence>
<dbReference type="Gene3D" id="1.10.287.130">
    <property type="match status" value="1"/>
</dbReference>
<evidence type="ECO:0000313" key="15">
    <source>
        <dbReference type="Proteomes" id="UP000294927"/>
    </source>
</evidence>
<dbReference type="GO" id="GO:0007234">
    <property type="term" value="P:osmosensory signaling via phosphorelay pathway"/>
    <property type="evidence" value="ECO:0007669"/>
    <property type="project" value="TreeGrafter"/>
</dbReference>
<feature type="transmembrane region" description="Helical" evidence="12">
    <location>
        <begin position="148"/>
        <end position="170"/>
    </location>
</feature>
<keyword evidence="15" id="KW-1185">Reference proteome</keyword>
<evidence type="ECO:0000256" key="1">
    <source>
        <dbReference type="ARBA" id="ARBA00000085"/>
    </source>
</evidence>
<proteinExistence type="predicted"/>
<evidence type="ECO:0000256" key="2">
    <source>
        <dbReference type="ARBA" id="ARBA00004236"/>
    </source>
</evidence>
<evidence type="ECO:0000256" key="10">
    <source>
        <dbReference type="ARBA" id="ARBA00039401"/>
    </source>
</evidence>
<dbReference type="Proteomes" id="UP000294927">
    <property type="component" value="Unassembled WGS sequence"/>
</dbReference>
<dbReference type="InterPro" id="IPR004358">
    <property type="entry name" value="Sig_transdc_His_kin-like_C"/>
</dbReference>
<evidence type="ECO:0000256" key="11">
    <source>
        <dbReference type="SAM" id="MobiDB-lite"/>
    </source>
</evidence>
<dbReference type="PANTHER" id="PTHR42878">
    <property type="entry name" value="TWO-COMPONENT HISTIDINE KINASE"/>
    <property type="match status" value="1"/>
</dbReference>
<evidence type="ECO:0000256" key="7">
    <source>
        <dbReference type="ARBA" id="ARBA00022777"/>
    </source>
</evidence>
<keyword evidence="4" id="KW-0597">Phosphoprotein</keyword>
<dbReference type="InterPro" id="IPR003594">
    <property type="entry name" value="HATPase_dom"/>
</dbReference>
<dbReference type="InterPro" id="IPR003661">
    <property type="entry name" value="HisK_dim/P_dom"/>
</dbReference>
<protein>
    <recommendedName>
        <fullName evidence="10">Sensor-like histidine kinase SenX3</fullName>
        <ecNumber evidence="3">2.7.13.3</ecNumber>
    </recommendedName>
</protein>
<evidence type="ECO:0000256" key="12">
    <source>
        <dbReference type="SAM" id="Phobius"/>
    </source>
</evidence>
<reference evidence="14 15" key="1">
    <citation type="submission" date="2019-03" db="EMBL/GenBank/DDBJ databases">
        <title>Genomic Encyclopedia of Archaeal and Bacterial Type Strains, Phase II (KMG-II): from individual species to whole genera.</title>
        <authorList>
            <person name="Goeker M."/>
        </authorList>
    </citation>
    <scope>NUCLEOTIDE SEQUENCE [LARGE SCALE GENOMIC DNA]</scope>
    <source>
        <strain evidence="14 15">DSM 45499</strain>
    </source>
</reference>
<evidence type="ECO:0000256" key="3">
    <source>
        <dbReference type="ARBA" id="ARBA00012438"/>
    </source>
</evidence>
<dbReference type="CDD" id="cd00082">
    <property type="entry name" value="HisKA"/>
    <property type="match status" value="1"/>
</dbReference>
<keyword evidence="8" id="KW-0067">ATP-binding</keyword>
<dbReference type="GO" id="GO:0005524">
    <property type="term" value="F:ATP binding"/>
    <property type="evidence" value="ECO:0007669"/>
    <property type="project" value="UniProtKB-KW"/>
</dbReference>
<comment type="caution">
    <text evidence="14">The sequence shown here is derived from an EMBL/GenBank/DDBJ whole genome shotgun (WGS) entry which is preliminary data.</text>
</comment>
<organism evidence="14 15">
    <name type="scientific">Actinophytocola oryzae</name>
    <dbReference type="NCBI Taxonomy" id="502181"/>
    <lineage>
        <taxon>Bacteria</taxon>
        <taxon>Bacillati</taxon>
        <taxon>Actinomycetota</taxon>
        <taxon>Actinomycetes</taxon>
        <taxon>Pseudonocardiales</taxon>
        <taxon>Pseudonocardiaceae</taxon>
    </lineage>
</organism>
<dbReference type="SMART" id="SM00387">
    <property type="entry name" value="HATPase_c"/>
    <property type="match status" value="1"/>
</dbReference>
<evidence type="ECO:0000259" key="13">
    <source>
        <dbReference type="PROSITE" id="PS50109"/>
    </source>
</evidence>
<keyword evidence="5" id="KW-0808">Transferase</keyword>
<dbReference type="InterPro" id="IPR036890">
    <property type="entry name" value="HATPase_C_sf"/>
</dbReference>
<dbReference type="SUPFAM" id="SSF55874">
    <property type="entry name" value="ATPase domain of HSP90 chaperone/DNA topoisomerase II/histidine kinase"/>
    <property type="match status" value="1"/>
</dbReference>
<feature type="region of interest" description="Disordered" evidence="11">
    <location>
        <begin position="406"/>
        <end position="426"/>
    </location>
</feature>
<keyword evidence="9" id="KW-0902">Two-component regulatory system</keyword>
<evidence type="ECO:0000256" key="6">
    <source>
        <dbReference type="ARBA" id="ARBA00022741"/>
    </source>
</evidence>
<sequence>MNRSWAEAERVVIRRARLRVSVLVGLAITLLVVVVGGIAYAVMVHAQDTQVARELEYNAEHGTPATPPGCTWLFALDNGVVDGGVLPAPQGFPLRSDLDAVRATGRTVERTVERNGTEYLVLTRAGPGDSTVQAVFDTRYQIADRQHLLLALVIAEVGGLLAAAITGLLVGRRAVAPLAEALARQRRFVTDASHELRTPIARAHTRAQLLARRAAAAHLPEDHRQGLDKLAGSIGGLADVVEDLLLSARLSEEAGRLDGRAVDLAGVAEAAVATEADRAGERHVTLSVDPSAGPMVVTGVETALRRAVDELLANAVRHTPHGRIDVRIGRTADGFVELTVVDTGEGFDPVDAERLFDRFHRGPGEPERRFGLGLALLREVVTSHGGTVEASGRPGGGARFTMRLPASASRAEAVPEVGTRVRTASP</sequence>
<comment type="catalytic activity">
    <reaction evidence="1">
        <text>ATP + protein L-histidine = ADP + protein N-phospho-L-histidine.</text>
        <dbReference type="EC" id="2.7.13.3"/>
    </reaction>
</comment>
<dbReference type="RefSeq" id="WP_208297740.1">
    <property type="nucleotide sequence ID" value="NZ_SOCP01000009.1"/>
</dbReference>
<evidence type="ECO:0000256" key="8">
    <source>
        <dbReference type="ARBA" id="ARBA00022840"/>
    </source>
</evidence>
<dbReference type="EC" id="2.7.13.3" evidence="3"/>
<dbReference type="Pfam" id="PF00512">
    <property type="entry name" value="HisKA"/>
    <property type="match status" value="1"/>
</dbReference>
<dbReference type="EMBL" id="SOCP01000009">
    <property type="protein sequence ID" value="TDV47997.1"/>
    <property type="molecule type" value="Genomic_DNA"/>
</dbReference>
<dbReference type="GO" id="GO:0005886">
    <property type="term" value="C:plasma membrane"/>
    <property type="evidence" value="ECO:0007669"/>
    <property type="project" value="UniProtKB-SubCell"/>
</dbReference>
<keyword evidence="7 14" id="KW-0418">Kinase</keyword>
<gene>
    <name evidence="14" type="ORF">CLV71_109241</name>
</gene>
<evidence type="ECO:0000256" key="5">
    <source>
        <dbReference type="ARBA" id="ARBA00022679"/>
    </source>
</evidence>
<keyword evidence="12" id="KW-0812">Transmembrane</keyword>
<dbReference type="PRINTS" id="PR00344">
    <property type="entry name" value="BCTRLSENSOR"/>
</dbReference>
<dbReference type="InterPro" id="IPR036097">
    <property type="entry name" value="HisK_dim/P_sf"/>
</dbReference>
<keyword evidence="12" id="KW-0472">Membrane</keyword>
<dbReference type="PROSITE" id="PS50109">
    <property type="entry name" value="HIS_KIN"/>
    <property type="match status" value="1"/>
</dbReference>
<dbReference type="AlphaFoldDB" id="A0A4R7VFV0"/>
<evidence type="ECO:0000256" key="4">
    <source>
        <dbReference type="ARBA" id="ARBA00022553"/>
    </source>
</evidence>
<dbReference type="PANTHER" id="PTHR42878:SF7">
    <property type="entry name" value="SENSOR HISTIDINE KINASE GLRK"/>
    <property type="match status" value="1"/>
</dbReference>
<dbReference type="GO" id="GO:0000156">
    <property type="term" value="F:phosphorelay response regulator activity"/>
    <property type="evidence" value="ECO:0007669"/>
    <property type="project" value="TreeGrafter"/>
</dbReference>
<dbReference type="SUPFAM" id="SSF47384">
    <property type="entry name" value="Homodimeric domain of signal transducing histidine kinase"/>
    <property type="match status" value="1"/>
</dbReference>
<name>A0A4R7VFV0_9PSEU</name>
<accession>A0A4R7VFV0</accession>
<feature type="domain" description="Histidine kinase" evidence="13">
    <location>
        <begin position="191"/>
        <end position="408"/>
    </location>
</feature>
<dbReference type="CDD" id="cd00075">
    <property type="entry name" value="HATPase"/>
    <property type="match status" value="1"/>
</dbReference>
<dbReference type="GO" id="GO:0030295">
    <property type="term" value="F:protein kinase activator activity"/>
    <property type="evidence" value="ECO:0007669"/>
    <property type="project" value="TreeGrafter"/>
</dbReference>
<keyword evidence="12" id="KW-1133">Transmembrane helix</keyword>
<dbReference type="Gene3D" id="3.30.565.10">
    <property type="entry name" value="Histidine kinase-like ATPase, C-terminal domain"/>
    <property type="match status" value="1"/>
</dbReference>
<evidence type="ECO:0000313" key="14">
    <source>
        <dbReference type="EMBL" id="TDV47997.1"/>
    </source>
</evidence>
<dbReference type="SMART" id="SM00388">
    <property type="entry name" value="HisKA"/>
    <property type="match status" value="1"/>
</dbReference>
<comment type="subcellular location">
    <subcellularLocation>
        <location evidence="2">Cell membrane</location>
    </subcellularLocation>
</comment>
<dbReference type="InterPro" id="IPR005467">
    <property type="entry name" value="His_kinase_dom"/>
</dbReference>
<feature type="transmembrane region" description="Helical" evidence="12">
    <location>
        <begin position="20"/>
        <end position="43"/>
    </location>
</feature>